<dbReference type="RefSeq" id="WP_170164734.1">
    <property type="nucleotide sequence ID" value="NZ_RBXL01000001.1"/>
</dbReference>
<dbReference type="Proteomes" id="UP000274556">
    <property type="component" value="Unassembled WGS sequence"/>
</dbReference>
<dbReference type="InterPro" id="IPR029063">
    <property type="entry name" value="SAM-dependent_MTases_sf"/>
</dbReference>
<keyword evidence="2 6" id="KW-0808">Transferase</keyword>
<sequence length="503" mass="55227">MPIHSFKSFVKDRLGLHFGSEADGRLQSILAGRIAATAAGSIDAYLKSVAADPVEFGRLTSLLTVNETYFYREPDHLNLLVERLVPARLAQAEKGNPIRILSLGCSTGEEPYSIAIALRERYGDLAERLFRITAGDVDDAALERAHAAEYGPLAFRTLPAELRDRWFSPLDGTHRRIDATIRRQVDFMSWNLLAPDFPKAMQGQDVIFFRNVSIYFDPATRKAVMARLRDLLVPKGHLIVGASETLANDFGLMRLIALDGVFLFEKAPVEPSPGRVKPGQGVRADTTAQTGPSTRAPRAAAVRSASTGRGDSGSIDARPDPPRPSAPAGNPVDREPYEQALSSARSERFEEALRRLAPLCDREDAAAEHLALQAHLLLERGDTAGAETAAQRALGQDPWSSDALLLLGRCARLRGDSQEAIGALRRVVYDKPSCWRAHYQLAETYRQQGETGPAEREYRIVLRQLQNETLAMQSTGALPSLLSVKDLRFLCETRLARLADAVA</sequence>
<dbReference type="PRINTS" id="PR00996">
    <property type="entry name" value="CHERMTFRASE"/>
</dbReference>
<dbReference type="InterPro" id="IPR000780">
    <property type="entry name" value="CheR_MeTrfase"/>
</dbReference>
<organism evidence="6 7">
    <name type="scientific">Thiocapsa rosea</name>
    <dbReference type="NCBI Taxonomy" id="69360"/>
    <lineage>
        <taxon>Bacteria</taxon>
        <taxon>Pseudomonadati</taxon>
        <taxon>Pseudomonadota</taxon>
        <taxon>Gammaproteobacteria</taxon>
        <taxon>Chromatiales</taxon>
        <taxon>Chromatiaceae</taxon>
        <taxon>Thiocapsa</taxon>
    </lineage>
</organism>
<dbReference type="GO" id="GO:0008757">
    <property type="term" value="F:S-adenosylmethionine-dependent methyltransferase activity"/>
    <property type="evidence" value="ECO:0007669"/>
    <property type="project" value="InterPro"/>
</dbReference>
<dbReference type="InterPro" id="IPR050903">
    <property type="entry name" value="Bact_Chemotaxis_MeTrfase"/>
</dbReference>
<dbReference type="GO" id="GO:0032259">
    <property type="term" value="P:methylation"/>
    <property type="evidence" value="ECO:0007669"/>
    <property type="project" value="UniProtKB-KW"/>
</dbReference>
<dbReference type="PANTHER" id="PTHR24422:SF19">
    <property type="entry name" value="CHEMOTAXIS PROTEIN METHYLTRANSFERASE"/>
    <property type="match status" value="1"/>
</dbReference>
<reference evidence="6 7" key="1">
    <citation type="submission" date="2018-10" db="EMBL/GenBank/DDBJ databases">
        <title>Genomic Encyclopedia of Archaeal and Bacterial Type Strains, Phase II (KMG-II): from individual species to whole genera.</title>
        <authorList>
            <person name="Goeker M."/>
        </authorList>
    </citation>
    <scope>NUCLEOTIDE SEQUENCE [LARGE SCALE GENOMIC DNA]</scope>
    <source>
        <strain evidence="6 7">DSM 235</strain>
    </source>
</reference>
<keyword evidence="7" id="KW-1185">Reference proteome</keyword>
<dbReference type="SUPFAM" id="SSF53335">
    <property type="entry name" value="S-adenosyl-L-methionine-dependent methyltransferases"/>
    <property type="match status" value="1"/>
</dbReference>
<evidence type="ECO:0000256" key="4">
    <source>
        <dbReference type="SAM" id="MobiDB-lite"/>
    </source>
</evidence>
<dbReference type="SMART" id="SM00138">
    <property type="entry name" value="MeTrc"/>
    <property type="match status" value="1"/>
</dbReference>
<dbReference type="Pfam" id="PF01739">
    <property type="entry name" value="CheR"/>
    <property type="match status" value="1"/>
</dbReference>
<evidence type="ECO:0000313" key="7">
    <source>
        <dbReference type="Proteomes" id="UP000274556"/>
    </source>
</evidence>
<evidence type="ECO:0000313" key="6">
    <source>
        <dbReference type="EMBL" id="RKT44802.1"/>
    </source>
</evidence>
<proteinExistence type="predicted"/>
<dbReference type="InterPro" id="IPR019734">
    <property type="entry name" value="TPR_rpt"/>
</dbReference>
<accession>A0A495V600</accession>
<dbReference type="EMBL" id="RBXL01000001">
    <property type="protein sequence ID" value="RKT44802.1"/>
    <property type="molecule type" value="Genomic_DNA"/>
</dbReference>
<dbReference type="PROSITE" id="PS50123">
    <property type="entry name" value="CHER"/>
    <property type="match status" value="1"/>
</dbReference>
<feature type="region of interest" description="Disordered" evidence="4">
    <location>
        <begin position="269"/>
        <end position="344"/>
    </location>
</feature>
<protein>
    <submittedName>
        <fullName evidence="6">Chemotaxis protein methyltransferase CheR</fullName>
    </submittedName>
</protein>
<evidence type="ECO:0000256" key="1">
    <source>
        <dbReference type="ARBA" id="ARBA00022603"/>
    </source>
</evidence>
<dbReference type="SMART" id="SM00028">
    <property type="entry name" value="TPR"/>
    <property type="match status" value="3"/>
</dbReference>
<evidence type="ECO:0000259" key="5">
    <source>
        <dbReference type="PROSITE" id="PS50123"/>
    </source>
</evidence>
<dbReference type="PANTHER" id="PTHR24422">
    <property type="entry name" value="CHEMOTAXIS PROTEIN METHYLTRANSFERASE"/>
    <property type="match status" value="1"/>
</dbReference>
<feature type="compositionally biased region" description="Low complexity" evidence="4">
    <location>
        <begin position="292"/>
        <end position="307"/>
    </location>
</feature>
<dbReference type="Pfam" id="PF13432">
    <property type="entry name" value="TPR_16"/>
    <property type="match status" value="1"/>
</dbReference>
<comment type="caution">
    <text evidence="6">The sequence shown here is derived from an EMBL/GenBank/DDBJ whole genome shotgun (WGS) entry which is preliminary data.</text>
</comment>
<dbReference type="AlphaFoldDB" id="A0A495V600"/>
<feature type="domain" description="CheR-type methyltransferase" evidence="5">
    <location>
        <begin position="1"/>
        <end position="265"/>
    </location>
</feature>
<evidence type="ECO:0000256" key="2">
    <source>
        <dbReference type="ARBA" id="ARBA00022679"/>
    </source>
</evidence>
<dbReference type="Gene3D" id="1.25.40.10">
    <property type="entry name" value="Tetratricopeptide repeat domain"/>
    <property type="match status" value="1"/>
</dbReference>
<dbReference type="InterPro" id="IPR022642">
    <property type="entry name" value="CheR_C"/>
</dbReference>
<keyword evidence="3" id="KW-0949">S-adenosyl-L-methionine</keyword>
<dbReference type="SUPFAM" id="SSF48452">
    <property type="entry name" value="TPR-like"/>
    <property type="match status" value="1"/>
</dbReference>
<gene>
    <name evidence="6" type="ORF">BDD21_2206</name>
</gene>
<evidence type="ECO:0000256" key="3">
    <source>
        <dbReference type="ARBA" id="ARBA00022691"/>
    </source>
</evidence>
<name>A0A495V600_9GAMM</name>
<keyword evidence="1 6" id="KW-0489">Methyltransferase</keyword>
<dbReference type="InterPro" id="IPR011990">
    <property type="entry name" value="TPR-like_helical_dom_sf"/>
</dbReference>
<dbReference type="Gene3D" id="3.40.50.150">
    <property type="entry name" value="Vaccinia Virus protein VP39"/>
    <property type="match status" value="1"/>
</dbReference>